<proteinExistence type="predicted"/>
<accession>A0A4P7BE10</accession>
<reference evidence="3 4" key="2">
    <citation type="submission" date="2019-03" db="EMBL/GenBank/DDBJ databases">
        <title>Draft Genome Sequences of Six Type Strains of the Genus Massilia.</title>
        <authorList>
            <person name="Miess H."/>
            <person name="Frediansyhah A."/>
            <person name="Gross H."/>
        </authorList>
    </citation>
    <scope>NUCLEOTIDE SEQUENCE [LARGE SCALE GENOMIC DNA]</scope>
    <source>
        <strain evidence="3 4">DSM 17505</strain>
    </source>
</reference>
<keyword evidence="4" id="KW-1185">Reference proteome</keyword>
<dbReference type="Pfam" id="PF04860">
    <property type="entry name" value="Phage_portal"/>
    <property type="match status" value="1"/>
</dbReference>
<dbReference type="InterPro" id="IPR006427">
    <property type="entry name" value="Portal_HK97"/>
</dbReference>
<evidence type="ECO:0000313" key="3">
    <source>
        <dbReference type="EMBL" id="QBQ36197.1"/>
    </source>
</evidence>
<dbReference type="InterPro" id="IPR006944">
    <property type="entry name" value="Phage/GTA_portal"/>
</dbReference>
<dbReference type="EMBL" id="BMWW01000001">
    <property type="protein sequence ID" value="GGY77282.1"/>
    <property type="molecule type" value="Genomic_DNA"/>
</dbReference>
<dbReference type="Proteomes" id="UP000619512">
    <property type="component" value="Unassembled WGS sequence"/>
</dbReference>
<evidence type="ECO:0000256" key="1">
    <source>
        <dbReference type="SAM" id="MobiDB-lite"/>
    </source>
</evidence>
<dbReference type="EMBL" id="CP038026">
    <property type="protein sequence ID" value="QBQ36197.1"/>
    <property type="molecule type" value="Genomic_DNA"/>
</dbReference>
<feature type="region of interest" description="Disordered" evidence="1">
    <location>
        <begin position="408"/>
        <end position="436"/>
    </location>
</feature>
<reference evidence="2" key="3">
    <citation type="submission" date="2022-12" db="EMBL/GenBank/DDBJ databases">
        <authorList>
            <person name="Sun Q."/>
            <person name="Kim S."/>
        </authorList>
    </citation>
    <scope>NUCLEOTIDE SEQUENCE</scope>
    <source>
        <strain evidence="2">KCTC 12344</strain>
    </source>
</reference>
<name>A0A4P7BE10_9BURK</name>
<evidence type="ECO:0000313" key="2">
    <source>
        <dbReference type="EMBL" id="GGY77282.1"/>
    </source>
</evidence>
<gene>
    <name evidence="3" type="ORF">E1742_08555</name>
    <name evidence="2" type="ORF">GCM10007388_07570</name>
</gene>
<dbReference type="AlphaFoldDB" id="A0A4P7BE10"/>
<organism evidence="2 5">
    <name type="scientific">Pseudoduganella plicata</name>
    <dbReference type="NCBI Taxonomy" id="321984"/>
    <lineage>
        <taxon>Bacteria</taxon>
        <taxon>Pseudomonadati</taxon>
        <taxon>Pseudomonadota</taxon>
        <taxon>Betaproteobacteria</taxon>
        <taxon>Burkholderiales</taxon>
        <taxon>Oxalobacteraceae</taxon>
        <taxon>Telluria group</taxon>
        <taxon>Pseudoduganella</taxon>
    </lineage>
</organism>
<dbReference type="NCBIfam" id="TIGR01537">
    <property type="entry name" value="portal_HK97"/>
    <property type="match status" value="1"/>
</dbReference>
<protein>
    <submittedName>
        <fullName evidence="3">Phage portal protein</fullName>
    </submittedName>
</protein>
<evidence type="ECO:0000313" key="5">
    <source>
        <dbReference type="Proteomes" id="UP000619512"/>
    </source>
</evidence>
<reference evidence="2" key="1">
    <citation type="journal article" date="2014" name="Int. J. Syst. Evol. Microbiol.">
        <title>Complete genome sequence of Corynebacterium casei LMG S-19264T (=DSM 44701T), isolated from a smear-ripened cheese.</title>
        <authorList>
            <consortium name="US DOE Joint Genome Institute (JGI-PGF)"/>
            <person name="Walter F."/>
            <person name="Albersmeier A."/>
            <person name="Kalinowski J."/>
            <person name="Ruckert C."/>
        </authorList>
    </citation>
    <scope>NUCLEOTIDE SEQUENCE</scope>
    <source>
        <strain evidence="2">KCTC 12344</strain>
    </source>
</reference>
<sequence>MTGKLLNLEAARHDSRVLGSWMAGRHGAAERAGIVALGENSSGSMSMGELANLLGAAHRSSSGAAVTETTAMRVSAVYGCVARITGAISSLPVGIYERTPGQGRAPAEHPYWWMLNEQANPDMSAATAWKMLIEAQLFNGDGFAELLRPRFSSSHVTGWKPRRMMPFRQGGAVLYRVFPAGGGASYVLPPEDVVHLKSQGYSEDTLLSPSPITFAAQEVIGTAIAAQENAGGFFAGGTNFDYALMTAAKLDKAQLEQLKASLIARAQNGGRGPLILSGGLEPAQLSVNSKDAEILATRLFTVEEICSVFGVPPHLVGHTEKNSSWGSGMAEQGGNFVRYVLNDRLNEIKQEFNRRLWPVRERFFMEHKTEALEKGDVGAHYEAYRIALVRAGEMPWMTPEEIRRIENMPPNADLQLNGGASAQQPDPAPGEQQKTA</sequence>
<dbReference type="Proteomes" id="UP000294359">
    <property type="component" value="Chromosome"/>
</dbReference>
<evidence type="ECO:0000313" key="4">
    <source>
        <dbReference type="Proteomes" id="UP000294359"/>
    </source>
</evidence>
<dbReference type="OrthoDB" id="9765386at2"/>
<dbReference type="RefSeq" id="WP_134384482.1">
    <property type="nucleotide sequence ID" value="NZ_BMWW01000001.1"/>
</dbReference>